<gene>
    <name evidence="1" type="ORF">As57867_024658</name>
</gene>
<protein>
    <submittedName>
        <fullName evidence="1">Uncharacterized protein</fullName>
    </submittedName>
</protein>
<dbReference type="OrthoDB" id="6132182at2759"/>
<organism evidence="1">
    <name type="scientific">Aphanomyces stellatus</name>
    <dbReference type="NCBI Taxonomy" id="120398"/>
    <lineage>
        <taxon>Eukaryota</taxon>
        <taxon>Sar</taxon>
        <taxon>Stramenopiles</taxon>
        <taxon>Oomycota</taxon>
        <taxon>Saprolegniomycetes</taxon>
        <taxon>Saprolegniales</taxon>
        <taxon>Verrucalvaceae</taxon>
        <taxon>Aphanomyces</taxon>
    </lineage>
</organism>
<name>A0A6A4XFJ1_9STRA</name>
<accession>A0A6A4XFJ1</accession>
<proteinExistence type="predicted"/>
<feature type="non-terminal residue" evidence="1">
    <location>
        <position position="235"/>
    </location>
</feature>
<reference evidence="1" key="1">
    <citation type="submission" date="2019-06" db="EMBL/GenBank/DDBJ databases">
        <title>Genomics analysis of Aphanomyces spp. identifies a new class of oomycete effector associated with host adaptation.</title>
        <authorList>
            <person name="Gaulin E."/>
        </authorList>
    </citation>
    <scope>NUCLEOTIDE SEQUENCE</scope>
    <source>
        <strain evidence="1">CBS 578.67</strain>
    </source>
</reference>
<sequence length="235" mass="26855">MHHNMLDLLHTIFYHCRVEPLGLTDAQKLKDSRVFQGCTTRNNDNLDAMSGFRMRIADSGKSIDAEQDPLVGRFFKDLPKQYWELTDVRSLGYSFELKGLLGDMYSKCDASTQVRRLNDNATTANHTIDNIVRPVVRAENLNHLAFEDQVYLQASRQNLTRAEADDEINKITLVMHEECMPGSIQDFSPVFKTKWQVTEMEPSFAVLQSIKSGENPIKIEGWETLALDYFNCNAT</sequence>
<comment type="caution">
    <text evidence="1">The sequence shown here is derived from an EMBL/GenBank/DDBJ whole genome shotgun (WGS) entry which is preliminary data.</text>
</comment>
<dbReference type="EMBL" id="VJMH01007442">
    <property type="protein sequence ID" value="KAF0683193.1"/>
    <property type="molecule type" value="Genomic_DNA"/>
</dbReference>
<evidence type="ECO:0000313" key="1">
    <source>
        <dbReference type="EMBL" id="KAF0683193.1"/>
    </source>
</evidence>
<dbReference type="AlphaFoldDB" id="A0A6A4XFJ1"/>